<evidence type="ECO:0000256" key="2">
    <source>
        <dbReference type="SAM" id="SignalP"/>
    </source>
</evidence>
<dbReference type="EMBL" id="AP024564">
    <property type="protein sequence ID" value="BCU08433.1"/>
    <property type="molecule type" value="Genomic_DNA"/>
</dbReference>
<keyword evidence="4" id="KW-1185">Reference proteome</keyword>
<organism evidence="3 4">
    <name type="scientific">Allochromatium tepidum</name>
    <dbReference type="NCBI Taxonomy" id="553982"/>
    <lineage>
        <taxon>Bacteria</taxon>
        <taxon>Pseudomonadati</taxon>
        <taxon>Pseudomonadota</taxon>
        <taxon>Gammaproteobacteria</taxon>
        <taxon>Chromatiales</taxon>
        <taxon>Chromatiaceae</taxon>
        <taxon>Allochromatium</taxon>
    </lineage>
</organism>
<sequence>MKKTTILTVAALLFGASLQAMAGAGGTEFTQVHEQVAGWANGTLGKTMGVAALLVGLGIGVIKQSVMAAVVGVAMALVAGFGPDVIDGVITAGLPIVNTI</sequence>
<keyword evidence="3" id="KW-0614">Plasmid</keyword>
<keyword evidence="2" id="KW-0732">Signal</keyword>
<proteinExistence type="predicted"/>
<feature type="transmembrane region" description="Helical" evidence="1">
    <location>
        <begin position="50"/>
        <end position="78"/>
    </location>
</feature>
<reference evidence="3 4" key="1">
    <citation type="submission" date="2021-04" db="EMBL/GenBank/DDBJ databases">
        <title>Complete genome sequencing of Allochromatium tepidum strain NZ.</title>
        <authorList>
            <person name="Tsukatani Y."/>
            <person name="Mori H."/>
        </authorList>
    </citation>
    <scope>NUCLEOTIDE SEQUENCE [LARGE SCALE GENOMIC DNA]</scope>
    <source>
        <strain evidence="3 4">NZ</strain>
        <plasmid evidence="3 4">pAt1</plasmid>
    </source>
</reference>
<protein>
    <recommendedName>
        <fullName evidence="5">Conjugal transfer pilus assembly protein TraA</fullName>
    </recommendedName>
</protein>
<keyword evidence="1" id="KW-1133">Transmembrane helix</keyword>
<feature type="chain" id="PRO_5046214639" description="Conjugal transfer pilus assembly protein TraA" evidence="2">
    <location>
        <begin position="23"/>
        <end position="100"/>
    </location>
</feature>
<dbReference type="Proteomes" id="UP000680679">
    <property type="component" value="Plasmid pAt1"/>
</dbReference>
<geneLocation type="plasmid" evidence="3 4">
    <name>pAt1</name>
</geneLocation>
<evidence type="ECO:0000313" key="4">
    <source>
        <dbReference type="Proteomes" id="UP000680679"/>
    </source>
</evidence>
<keyword evidence="1" id="KW-0812">Transmembrane</keyword>
<dbReference type="InterPro" id="IPR059173">
    <property type="entry name" value="TraA_dom"/>
</dbReference>
<dbReference type="NCBIfam" id="NF041281">
    <property type="entry name" value="TraA_gammapb"/>
    <property type="match status" value="1"/>
</dbReference>
<evidence type="ECO:0000313" key="3">
    <source>
        <dbReference type="EMBL" id="BCU08433.1"/>
    </source>
</evidence>
<evidence type="ECO:0000256" key="1">
    <source>
        <dbReference type="SAM" id="Phobius"/>
    </source>
</evidence>
<name>A0ABM7QQZ8_9GAMM</name>
<feature type="signal peptide" evidence="2">
    <location>
        <begin position="1"/>
        <end position="22"/>
    </location>
</feature>
<keyword evidence="1" id="KW-0472">Membrane</keyword>
<evidence type="ECO:0008006" key="5">
    <source>
        <dbReference type="Google" id="ProtNLM"/>
    </source>
</evidence>
<accession>A0ABM7QQZ8</accession>
<gene>
    <name evidence="3" type="ORF">Atep_31100</name>
</gene>
<dbReference type="RefSeq" id="WP_236786836.1">
    <property type="nucleotide sequence ID" value="NZ_AP024564.1"/>
</dbReference>